<gene>
    <name evidence="1" type="ORF">LCGC14_0737870</name>
</gene>
<dbReference type="AlphaFoldDB" id="A0A0F9SSL1"/>
<proteinExistence type="predicted"/>
<comment type="caution">
    <text evidence="1">The sequence shown here is derived from an EMBL/GenBank/DDBJ whole genome shotgun (WGS) entry which is preliminary data.</text>
</comment>
<evidence type="ECO:0000313" key="1">
    <source>
        <dbReference type="EMBL" id="KKN40016.1"/>
    </source>
</evidence>
<protein>
    <submittedName>
        <fullName evidence="1">Uncharacterized protein</fullName>
    </submittedName>
</protein>
<dbReference type="EMBL" id="LAZR01001731">
    <property type="protein sequence ID" value="KKN40016.1"/>
    <property type="molecule type" value="Genomic_DNA"/>
</dbReference>
<sequence>MTDPYKTIKQLELNPNGLNLEGKINLVTELVEFMSEKQLDNIIDRMKLKYRKVENEKS</sequence>
<reference evidence="1" key="1">
    <citation type="journal article" date="2015" name="Nature">
        <title>Complex archaea that bridge the gap between prokaryotes and eukaryotes.</title>
        <authorList>
            <person name="Spang A."/>
            <person name="Saw J.H."/>
            <person name="Jorgensen S.L."/>
            <person name="Zaremba-Niedzwiedzka K."/>
            <person name="Martijn J."/>
            <person name="Lind A.E."/>
            <person name="van Eijk R."/>
            <person name="Schleper C."/>
            <person name="Guy L."/>
            <person name="Ettema T.J."/>
        </authorList>
    </citation>
    <scope>NUCLEOTIDE SEQUENCE</scope>
</reference>
<accession>A0A0F9SSL1</accession>
<organism evidence="1">
    <name type="scientific">marine sediment metagenome</name>
    <dbReference type="NCBI Taxonomy" id="412755"/>
    <lineage>
        <taxon>unclassified sequences</taxon>
        <taxon>metagenomes</taxon>
        <taxon>ecological metagenomes</taxon>
    </lineage>
</organism>
<name>A0A0F9SSL1_9ZZZZ</name>